<dbReference type="AlphaFoldDB" id="A0A173DYQ6"/>
<proteinExistence type="predicted"/>
<organism evidence="1 2">
    <name type="scientific">Chlamydia gallinacea 08-1274/3</name>
    <dbReference type="NCBI Taxonomy" id="1143323"/>
    <lineage>
        <taxon>Bacteria</taxon>
        <taxon>Pseudomonadati</taxon>
        <taxon>Chlamydiota</taxon>
        <taxon>Chlamydiia</taxon>
        <taxon>Chlamydiales</taxon>
        <taxon>Chlamydiaceae</taxon>
        <taxon>Chlamydia/Chlamydophila group</taxon>
        <taxon>Chlamydia</taxon>
    </lineage>
</organism>
<sequence>MELREILVDIIALSVFIRKLSCLDGNAAIIHRDRVIDNSRIVFKSKLYQKSGTFPIVVDIVNLSN</sequence>
<protein>
    <submittedName>
        <fullName evidence="1">Uncharacterized protein</fullName>
    </submittedName>
</protein>
<evidence type="ECO:0000313" key="1">
    <source>
        <dbReference type="EMBL" id="ANG66059.1"/>
    </source>
</evidence>
<dbReference type="Proteomes" id="UP000019147">
    <property type="component" value="Chromosome"/>
</dbReference>
<reference evidence="1 2" key="1">
    <citation type="journal article" date="2014" name="Syst. Appl. Microbiol.">
        <title>Evidence for the existence of two new members of the family Chlamydiaceae and proposal of Chlamydia avium sp. nov. and Chlamydia gallinacea sp. nov.</title>
        <authorList>
            <person name="Sachse K."/>
            <person name="Laroucau K."/>
            <person name="Riege K."/>
            <person name="Wehner S."/>
            <person name="Dilcher M."/>
            <person name="Creasy H.H."/>
            <person name="Weidmann M."/>
            <person name="Myers G."/>
            <person name="Vorimore F."/>
            <person name="Vicari N."/>
            <person name="Magnino S."/>
            <person name="Liebler-Tenorio E."/>
            <person name="Ruettger A."/>
            <person name="Bavoil P.M."/>
            <person name="Hufert F.T."/>
            <person name="Rossello-Mora R."/>
            <person name="Marz M."/>
        </authorList>
    </citation>
    <scope>NUCLEOTIDE SEQUENCE [LARGE SCALE GENOMIC DNA]</scope>
    <source>
        <strain evidence="1 2">08-1274/3</strain>
    </source>
</reference>
<dbReference type="EMBL" id="CP015840">
    <property type="protein sequence ID" value="ANG66059.1"/>
    <property type="molecule type" value="Genomic_DNA"/>
</dbReference>
<gene>
    <name evidence="1" type="ORF">M787_001820</name>
</gene>
<name>A0A173DYQ6_9CHLA</name>
<evidence type="ECO:0000313" key="2">
    <source>
        <dbReference type="Proteomes" id="UP000019147"/>
    </source>
</evidence>
<dbReference type="KEGG" id="cgz:M787_001820"/>
<accession>A0A173DYQ6</accession>